<dbReference type="Proteomes" id="UP000002051">
    <property type="component" value="Chromosome 2"/>
</dbReference>
<evidence type="ECO:0000313" key="1">
    <source>
        <dbReference type="EMBL" id="KEH39306.1"/>
    </source>
</evidence>
<name>A0A072VCI6_MEDTR</name>
<protein>
    <submittedName>
        <fullName evidence="1">Transmembrane protein, putative</fullName>
    </submittedName>
</protein>
<accession>A0A072VCI6</accession>
<reference evidence="2" key="3">
    <citation type="submission" date="2015-04" db="UniProtKB">
        <authorList>
            <consortium name="EnsemblPlants"/>
        </authorList>
    </citation>
    <scope>IDENTIFICATION</scope>
    <source>
        <strain evidence="2">cv. Jemalong A17</strain>
    </source>
</reference>
<dbReference type="EnsemblPlants" id="KEH39306">
    <property type="protein sequence ID" value="KEH39306"/>
    <property type="gene ID" value="MTR_2g093157"/>
</dbReference>
<keyword evidence="3" id="KW-1185">Reference proteome</keyword>
<gene>
    <name evidence="1" type="ordered locus">MTR_2g093157</name>
</gene>
<proteinExistence type="predicted"/>
<keyword evidence="1" id="KW-0812">Transmembrane</keyword>
<evidence type="ECO:0000313" key="2">
    <source>
        <dbReference type="EnsemblPlants" id="KEH39306"/>
    </source>
</evidence>
<dbReference type="AlphaFoldDB" id="A0A072VCI6"/>
<sequence>MPTNMCSGRGYKFCLKKGEECNTVVIIAWNIKLGLVSSTLTLLRAPRTLEHNTT</sequence>
<evidence type="ECO:0000313" key="3">
    <source>
        <dbReference type="Proteomes" id="UP000002051"/>
    </source>
</evidence>
<reference evidence="1 3" key="2">
    <citation type="journal article" date="2014" name="BMC Genomics">
        <title>An improved genome release (version Mt4.0) for the model legume Medicago truncatula.</title>
        <authorList>
            <person name="Tang H."/>
            <person name="Krishnakumar V."/>
            <person name="Bidwell S."/>
            <person name="Rosen B."/>
            <person name="Chan A."/>
            <person name="Zhou S."/>
            <person name="Gentzbittel L."/>
            <person name="Childs K.L."/>
            <person name="Yandell M."/>
            <person name="Gundlach H."/>
            <person name="Mayer K.F."/>
            <person name="Schwartz D.C."/>
            <person name="Town C.D."/>
        </authorList>
    </citation>
    <scope>GENOME REANNOTATION</scope>
    <source>
        <strain evidence="1">A17</strain>
        <strain evidence="2 3">cv. Jemalong A17</strain>
    </source>
</reference>
<keyword evidence="1" id="KW-0472">Membrane</keyword>
<organism evidence="1 3">
    <name type="scientific">Medicago truncatula</name>
    <name type="common">Barrel medic</name>
    <name type="synonym">Medicago tribuloides</name>
    <dbReference type="NCBI Taxonomy" id="3880"/>
    <lineage>
        <taxon>Eukaryota</taxon>
        <taxon>Viridiplantae</taxon>
        <taxon>Streptophyta</taxon>
        <taxon>Embryophyta</taxon>
        <taxon>Tracheophyta</taxon>
        <taxon>Spermatophyta</taxon>
        <taxon>Magnoliopsida</taxon>
        <taxon>eudicotyledons</taxon>
        <taxon>Gunneridae</taxon>
        <taxon>Pentapetalae</taxon>
        <taxon>rosids</taxon>
        <taxon>fabids</taxon>
        <taxon>Fabales</taxon>
        <taxon>Fabaceae</taxon>
        <taxon>Papilionoideae</taxon>
        <taxon>50 kb inversion clade</taxon>
        <taxon>NPAAA clade</taxon>
        <taxon>Hologalegina</taxon>
        <taxon>IRL clade</taxon>
        <taxon>Trifolieae</taxon>
        <taxon>Medicago</taxon>
    </lineage>
</organism>
<dbReference type="HOGENOM" id="CLU_3053362_0_0_1"/>
<reference evidence="1 3" key="1">
    <citation type="journal article" date="2011" name="Nature">
        <title>The Medicago genome provides insight into the evolution of rhizobial symbioses.</title>
        <authorList>
            <person name="Young N.D."/>
            <person name="Debelle F."/>
            <person name="Oldroyd G.E."/>
            <person name="Geurts R."/>
            <person name="Cannon S.B."/>
            <person name="Udvardi M.K."/>
            <person name="Benedito V.A."/>
            <person name="Mayer K.F."/>
            <person name="Gouzy J."/>
            <person name="Schoof H."/>
            <person name="Van de Peer Y."/>
            <person name="Proost S."/>
            <person name="Cook D.R."/>
            <person name="Meyers B.C."/>
            <person name="Spannagl M."/>
            <person name="Cheung F."/>
            <person name="De Mita S."/>
            <person name="Krishnakumar V."/>
            <person name="Gundlach H."/>
            <person name="Zhou S."/>
            <person name="Mudge J."/>
            <person name="Bharti A.K."/>
            <person name="Murray J.D."/>
            <person name="Naoumkina M.A."/>
            <person name="Rosen B."/>
            <person name="Silverstein K.A."/>
            <person name="Tang H."/>
            <person name="Rombauts S."/>
            <person name="Zhao P.X."/>
            <person name="Zhou P."/>
            <person name="Barbe V."/>
            <person name="Bardou P."/>
            <person name="Bechner M."/>
            <person name="Bellec A."/>
            <person name="Berger A."/>
            <person name="Berges H."/>
            <person name="Bidwell S."/>
            <person name="Bisseling T."/>
            <person name="Choisne N."/>
            <person name="Couloux A."/>
            <person name="Denny R."/>
            <person name="Deshpande S."/>
            <person name="Dai X."/>
            <person name="Doyle J.J."/>
            <person name="Dudez A.M."/>
            <person name="Farmer A.D."/>
            <person name="Fouteau S."/>
            <person name="Franken C."/>
            <person name="Gibelin C."/>
            <person name="Gish J."/>
            <person name="Goldstein S."/>
            <person name="Gonzalez A.J."/>
            <person name="Green P.J."/>
            <person name="Hallab A."/>
            <person name="Hartog M."/>
            <person name="Hua A."/>
            <person name="Humphray S.J."/>
            <person name="Jeong D.H."/>
            <person name="Jing Y."/>
            <person name="Jocker A."/>
            <person name="Kenton S.M."/>
            <person name="Kim D.J."/>
            <person name="Klee K."/>
            <person name="Lai H."/>
            <person name="Lang C."/>
            <person name="Lin S."/>
            <person name="Macmil S.L."/>
            <person name="Magdelenat G."/>
            <person name="Matthews L."/>
            <person name="McCorrison J."/>
            <person name="Monaghan E.L."/>
            <person name="Mun J.H."/>
            <person name="Najar F.Z."/>
            <person name="Nicholson C."/>
            <person name="Noirot C."/>
            <person name="O'Bleness M."/>
            <person name="Paule C.R."/>
            <person name="Poulain J."/>
            <person name="Prion F."/>
            <person name="Qin B."/>
            <person name="Qu C."/>
            <person name="Retzel E.F."/>
            <person name="Riddle C."/>
            <person name="Sallet E."/>
            <person name="Samain S."/>
            <person name="Samson N."/>
            <person name="Sanders I."/>
            <person name="Saurat O."/>
            <person name="Scarpelli C."/>
            <person name="Schiex T."/>
            <person name="Segurens B."/>
            <person name="Severin A.J."/>
            <person name="Sherrier D.J."/>
            <person name="Shi R."/>
            <person name="Sims S."/>
            <person name="Singer S.R."/>
            <person name="Sinharoy S."/>
            <person name="Sterck L."/>
            <person name="Viollet A."/>
            <person name="Wang B.B."/>
            <person name="Wang K."/>
            <person name="Wang M."/>
            <person name="Wang X."/>
            <person name="Warfsmann J."/>
            <person name="Weissenbach J."/>
            <person name="White D.D."/>
            <person name="White J.D."/>
            <person name="Wiley G.B."/>
            <person name="Wincker P."/>
            <person name="Xing Y."/>
            <person name="Yang L."/>
            <person name="Yao Z."/>
            <person name="Ying F."/>
            <person name="Zhai J."/>
            <person name="Zhou L."/>
            <person name="Zuber A."/>
            <person name="Denarie J."/>
            <person name="Dixon R.A."/>
            <person name="May G.D."/>
            <person name="Schwartz D.C."/>
            <person name="Rogers J."/>
            <person name="Quetier F."/>
            <person name="Town C.D."/>
            <person name="Roe B.A."/>
        </authorList>
    </citation>
    <scope>NUCLEOTIDE SEQUENCE [LARGE SCALE GENOMIC DNA]</scope>
    <source>
        <strain evidence="1">A17</strain>
        <strain evidence="2 3">cv. Jemalong A17</strain>
    </source>
</reference>
<dbReference type="EMBL" id="CM001218">
    <property type="protein sequence ID" value="KEH39306.1"/>
    <property type="molecule type" value="Genomic_DNA"/>
</dbReference>